<feature type="domain" description="Flavodoxin-like" evidence="2">
    <location>
        <begin position="5"/>
        <end position="157"/>
    </location>
</feature>
<dbReference type="RefSeq" id="WP_023386251.1">
    <property type="nucleotide sequence ID" value="NZ_CP009226.1"/>
</dbReference>
<dbReference type="InterPro" id="IPR029039">
    <property type="entry name" value="Flavoprotein-like_sf"/>
</dbReference>
<gene>
    <name evidence="3" type="ORF">CFT12S02225_06015</name>
</gene>
<dbReference type="InterPro" id="IPR052200">
    <property type="entry name" value="Protoporphyrinogen_IX_DH"/>
</dbReference>
<dbReference type="Gene3D" id="3.40.50.360">
    <property type="match status" value="1"/>
</dbReference>
<dbReference type="PANTHER" id="PTHR38030:SF2">
    <property type="entry name" value="PROTOPORPHYRINOGEN IX DEHYDROGENASE [QUINONE]"/>
    <property type="match status" value="1"/>
</dbReference>
<comment type="cofactor">
    <cofactor evidence="1">
        <name>FMN</name>
        <dbReference type="ChEBI" id="CHEBI:58210"/>
    </cofactor>
</comment>
<comment type="caution">
    <text evidence="3">The sequence shown here is derived from an EMBL/GenBank/DDBJ whole genome shotgun (WGS) entry which is preliminary data.</text>
</comment>
<organism evidence="3 4">
    <name type="scientific">Campylobacter fetus subsp. testudinum</name>
    <dbReference type="NCBI Taxonomy" id="1507806"/>
    <lineage>
        <taxon>Bacteria</taxon>
        <taxon>Pseudomonadati</taxon>
        <taxon>Campylobacterota</taxon>
        <taxon>Epsilonproteobacteria</taxon>
        <taxon>Campylobacterales</taxon>
        <taxon>Campylobacteraceae</taxon>
        <taxon>Campylobacter</taxon>
    </lineage>
</organism>
<evidence type="ECO:0000313" key="3">
    <source>
        <dbReference type="EMBL" id="OCR90584.1"/>
    </source>
</evidence>
<reference evidence="3 4" key="1">
    <citation type="journal article" date="2016" name="Genome Biol. Evol.">
        <title>Comparative Genomics of Campylobacter fetus from Reptiles and Mammals Reveals Divergent Evolution in Host-Associated Lineages.</title>
        <authorList>
            <person name="Gilbert M.J."/>
            <person name="Miller W.G."/>
            <person name="Yee E."/>
            <person name="Zomer A.L."/>
            <person name="van der Graaf-van Bloois L."/>
            <person name="Fitzgerald C."/>
            <person name="Forbes K.J."/>
            <person name="Meric G."/>
            <person name="Sheppard S.K."/>
            <person name="Wagenaar J.A."/>
            <person name="Duim B."/>
        </authorList>
    </citation>
    <scope>NUCLEOTIDE SEQUENCE [LARGE SCALE GENOMIC DNA]</scope>
    <source>
        <strain evidence="3 4">12S02225-3</strain>
    </source>
</reference>
<dbReference type="GO" id="GO:0009055">
    <property type="term" value="F:electron transfer activity"/>
    <property type="evidence" value="ECO:0007669"/>
    <property type="project" value="InterPro"/>
</dbReference>
<dbReference type="InterPro" id="IPR001226">
    <property type="entry name" value="Flavodoxin_CS"/>
</dbReference>
<dbReference type="GO" id="GO:0006783">
    <property type="term" value="P:heme biosynthetic process"/>
    <property type="evidence" value="ECO:0007669"/>
    <property type="project" value="TreeGrafter"/>
</dbReference>
<dbReference type="GO" id="GO:0070819">
    <property type="term" value="F:menaquinone-dependent protoporphyrinogen oxidase activity"/>
    <property type="evidence" value="ECO:0007669"/>
    <property type="project" value="TreeGrafter"/>
</dbReference>
<dbReference type="PROSITE" id="PS00201">
    <property type="entry name" value="FLAVODOXIN"/>
    <property type="match status" value="1"/>
</dbReference>
<evidence type="ECO:0000256" key="1">
    <source>
        <dbReference type="ARBA" id="ARBA00001917"/>
    </source>
</evidence>
<dbReference type="PANTHER" id="PTHR38030">
    <property type="entry name" value="PROTOPORPHYRINOGEN IX DEHYDROGENASE [MENAQUINONE]"/>
    <property type="match status" value="1"/>
</dbReference>
<evidence type="ECO:0000313" key="4">
    <source>
        <dbReference type="Proteomes" id="UP000093100"/>
    </source>
</evidence>
<dbReference type="EMBL" id="LFLK01000005">
    <property type="protein sequence ID" value="OCR90584.1"/>
    <property type="molecule type" value="Genomic_DNA"/>
</dbReference>
<evidence type="ECO:0000259" key="2">
    <source>
        <dbReference type="Pfam" id="PF12641"/>
    </source>
</evidence>
<dbReference type="KEGG" id="cfp:CR44_08670"/>
<dbReference type="SUPFAM" id="SSF52218">
    <property type="entry name" value="Flavoproteins"/>
    <property type="match status" value="1"/>
</dbReference>
<proteinExistence type="predicted"/>
<dbReference type="InterPro" id="IPR008254">
    <property type="entry name" value="Flavodoxin/NO_synth"/>
</dbReference>
<dbReference type="AlphaFoldDB" id="A0AAX0HAI8"/>
<dbReference type="GO" id="GO:0010181">
    <property type="term" value="F:FMN binding"/>
    <property type="evidence" value="ECO:0007669"/>
    <property type="project" value="InterPro"/>
</dbReference>
<dbReference type="Proteomes" id="UP000093100">
    <property type="component" value="Unassembled WGS sequence"/>
</dbReference>
<name>A0AAX0HAI8_CAMFE</name>
<sequence length="161" mass="18023">MKSIVIYSSLTGNTKKIAKAVSESLSCIYISFKDANFVNLDEFGFIALGFWVDKGYPDRDMKAFMQSIKNKDIGLFMTLGADPKGEHAKKCMQNAKYMMQINGCNIQKEFISQGAISPNLISKIIKSGKSTPHREARWKEASTHPDNNDLLNAKMAFSKNK</sequence>
<dbReference type="Pfam" id="PF12641">
    <property type="entry name" value="Flavodoxin_3"/>
    <property type="match status" value="1"/>
</dbReference>
<protein>
    <submittedName>
        <fullName evidence="3">Flavodoxin</fullName>
    </submittedName>
</protein>
<accession>A0AAX0HAI8</accession>